<dbReference type="InterPro" id="IPR036291">
    <property type="entry name" value="NAD(P)-bd_dom_sf"/>
</dbReference>
<evidence type="ECO:0000313" key="17">
    <source>
        <dbReference type="Proteomes" id="UP000305647"/>
    </source>
</evidence>
<feature type="binding site" evidence="12">
    <location>
        <position position="212"/>
    </location>
    <ligand>
        <name>substrate</name>
    </ligand>
</feature>
<keyword evidence="5 12" id="KW-0276">Fatty acid metabolism</keyword>
<evidence type="ECO:0000256" key="7">
    <source>
        <dbReference type="ARBA" id="ARBA00022989"/>
    </source>
</evidence>
<dbReference type="UniPathway" id="UPA00094"/>
<dbReference type="PRINTS" id="PR00080">
    <property type="entry name" value="SDRFAMILY"/>
</dbReference>
<keyword evidence="8 12" id="KW-0560">Oxidoreductase</keyword>
<evidence type="ECO:0000256" key="4">
    <source>
        <dbReference type="ARBA" id="ARBA00022824"/>
    </source>
</evidence>
<protein>
    <recommendedName>
        <fullName evidence="12">Very-long-chain 3-oxoacyl-CoA reductase</fullName>
        <ecNumber evidence="12">1.1.1.330</ecNumber>
    </recommendedName>
    <alternativeName>
        <fullName evidence="12">3-ketoacyl-CoA reductase</fullName>
        <shortName evidence="12">3-ketoreductase</shortName>
        <shortName evidence="12">KAR</shortName>
    </alternativeName>
    <alternativeName>
        <fullName evidence="12">Microsomal beta-keto-reductase</fullName>
    </alternativeName>
</protein>
<dbReference type="FunFam" id="3.40.50.720:FF:000137">
    <property type="entry name" value="Hydroxysteroid (17-beta) dehydrogenase 3"/>
    <property type="match status" value="1"/>
</dbReference>
<comment type="caution">
    <text evidence="15">The sequence shown here is derived from an EMBL/GenBank/DDBJ whole genome shotgun (WGS) entry which is preliminary data.</text>
</comment>
<evidence type="ECO:0000256" key="3">
    <source>
        <dbReference type="ARBA" id="ARBA00022692"/>
    </source>
</evidence>
<comment type="function">
    <text evidence="12">Component of the microsomal membrane bound fatty acid elongation system, which produces the 26-carbon very long-chain fatty acids (VLCFA) from palmitate. Catalyzes the reduction of the 3-ketoacyl-CoA intermediate that is formed in each cycle of fatty acid elongation. VLCFAs serve as precursors for ceramide and sphingolipids.</text>
</comment>
<sequence>MIQDCLDKISEFYNLTIDHTLTTKASNTPTFTLAFALLGATVAGITLLRLLRLFFDVTIRKGISLKKFGAGKGTWAVITGATDGIGREFAFQLAKAGFNIVLASRSAEKLGAVAADLESKYNIKTKTQSIDFSAGDDSSYDALSNSIDGLNIGVLVNNVGKSHEMPVPFEQTPLDELKAIVEININATLRVTQAVLPKLIERKNGLILNIGSFAGTVPTPLLATYTGSKSFLLSWTQALGEEVKSKGVTVELVNTYFVVSSMSKIRRPSKLIPLPATYVRSVLTRIGLNGGSISRPYTSTPYWSHAIVDAILSLSGFKRLVLWYTHKMQKDIRQRALRKKEREAKKQ</sequence>
<comment type="pathway">
    <text evidence="1">Lipid metabolism; fatty acid biosynthesis.</text>
</comment>
<evidence type="ECO:0000256" key="13">
    <source>
        <dbReference type="RuleBase" id="RU000363"/>
    </source>
</evidence>
<evidence type="ECO:0000256" key="10">
    <source>
        <dbReference type="ARBA" id="ARBA00023136"/>
    </source>
</evidence>
<keyword evidence="6 12" id="KW-0521">NADP</keyword>
<dbReference type="CDD" id="cd05356">
    <property type="entry name" value="17beta-HSD1_like_SDR_c"/>
    <property type="match status" value="1"/>
</dbReference>
<dbReference type="PIRSF" id="PIRSF000126">
    <property type="entry name" value="11-beta-HSD1"/>
    <property type="match status" value="1"/>
</dbReference>
<dbReference type="Gene3D" id="3.40.50.720">
    <property type="entry name" value="NAD(P)-binding Rossmann-like Domain"/>
    <property type="match status" value="1"/>
</dbReference>
<dbReference type="PANTHER" id="PTHR43086">
    <property type="entry name" value="VERY-LONG-CHAIN 3-OXOOACYL-COA REDUCTASE"/>
    <property type="match status" value="1"/>
</dbReference>
<gene>
    <name evidence="16" type="ORF">E3Q01_00930</name>
    <name evidence="15" type="ORF">E3Q10_00466</name>
</gene>
<evidence type="ECO:0000256" key="8">
    <source>
        <dbReference type="ARBA" id="ARBA00023002"/>
    </source>
</evidence>
<dbReference type="InterPro" id="IPR027533">
    <property type="entry name" value="3_ketoreductase_fungal"/>
</dbReference>
<keyword evidence="7 12" id="KW-1133">Transmembrane helix</keyword>
<evidence type="ECO:0000256" key="6">
    <source>
        <dbReference type="ARBA" id="ARBA00022857"/>
    </source>
</evidence>
<dbReference type="Proteomes" id="UP000310708">
    <property type="component" value="Unassembled WGS sequence"/>
</dbReference>
<dbReference type="GO" id="GO:0005789">
    <property type="term" value="C:endoplasmic reticulum membrane"/>
    <property type="evidence" value="ECO:0007669"/>
    <property type="project" value="UniProtKB-SubCell"/>
</dbReference>
<keyword evidence="4 12" id="KW-0256">Endoplasmic reticulum</keyword>
<comment type="subcellular location">
    <subcellularLocation>
        <location evidence="12">Endoplasmic reticulum membrane</location>
        <topology evidence="12">Single-pass membrane protein</topology>
    </subcellularLocation>
</comment>
<dbReference type="AlphaFoldDB" id="A0A4V4MVH3"/>
<feature type="transmembrane region" description="Helical" evidence="14">
    <location>
        <begin position="302"/>
        <end position="325"/>
    </location>
</feature>
<name>A0A4V4MVH3_9BASI</name>
<dbReference type="PANTHER" id="PTHR43086:SF2">
    <property type="entry name" value="HYDROXYSTEROID DEHYDROGENASE-LIKE PROTEIN 1"/>
    <property type="match status" value="1"/>
</dbReference>
<dbReference type="HAMAP" id="MF_03107">
    <property type="entry name" value="3_ketoreductase"/>
    <property type="match status" value="1"/>
</dbReference>
<comment type="catalytic activity">
    <reaction evidence="12">
        <text>a very-long-chain (3R)-3-hydroxyacyl-CoA + NADP(+) = a very-long-chain 3-oxoacyl-CoA + NADPH + H(+)</text>
        <dbReference type="Rhea" id="RHEA:48680"/>
        <dbReference type="ChEBI" id="CHEBI:15378"/>
        <dbReference type="ChEBI" id="CHEBI:57783"/>
        <dbReference type="ChEBI" id="CHEBI:58349"/>
        <dbReference type="ChEBI" id="CHEBI:85440"/>
        <dbReference type="ChEBI" id="CHEBI:90725"/>
        <dbReference type="EC" id="1.1.1.330"/>
    </reaction>
</comment>
<evidence type="ECO:0000256" key="14">
    <source>
        <dbReference type="SAM" id="Phobius"/>
    </source>
</evidence>
<evidence type="ECO:0000313" key="15">
    <source>
        <dbReference type="EMBL" id="TIC33893.1"/>
    </source>
</evidence>
<evidence type="ECO:0000256" key="2">
    <source>
        <dbReference type="ARBA" id="ARBA00022516"/>
    </source>
</evidence>
<reference evidence="17 18" key="1">
    <citation type="submission" date="2019-03" db="EMBL/GenBank/DDBJ databases">
        <title>Sequencing 25 genomes of Wallemia mellicola.</title>
        <authorList>
            <person name="Gostincar C."/>
        </authorList>
    </citation>
    <scope>NUCLEOTIDE SEQUENCE [LARGE SCALE GENOMIC DNA]</scope>
    <source>
        <strain evidence="16 18">EXF-757</strain>
        <strain evidence="15 17">EXF-8738</strain>
    </source>
</reference>
<dbReference type="EMBL" id="SPRX01000008">
    <property type="protein sequence ID" value="TIC68214.1"/>
    <property type="molecule type" value="Genomic_DNA"/>
</dbReference>
<evidence type="ECO:0000313" key="16">
    <source>
        <dbReference type="EMBL" id="TIC68214.1"/>
    </source>
</evidence>
<keyword evidence="9 12" id="KW-0443">Lipid metabolism</keyword>
<keyword evidence="3 12" id="KW-0812">Transmembrane</keyword>
<dbReference type="SUPFAM" id="SSF51735">
    <property type="entry name" value="NAD(P)-binding Rossmann-fold domains"/>
    <property type="match status" value="1"/>
</dbReference>
<evidence type="ECO:0000256" key="5">
    <source>
        <dbReference type="ARBA" id="ARBA00022832"/>
    </source>
</evidence>
<dbReference type="PRINTS" id="PR00081">
    <property type="entry name" value="GDHRDH"/>
</dbReference>
<keyword evidence="11 12" id="KW-0275">Fatty acid biosynthesis</keyword>
<evidence type="ECO:0000256" key="12">
    <source>
        <dbReference type="HAMAP-Rule" id="MF_03107"/>
    </source>
</evidence>
<evidence type="ECO:0000313" key="18">
    <source>
        <dbReference type="Proteomes" id="UP000310708"/>
    </source>
</evidence>
<dbReference type="PROSITE" id="PS00061">
    <property type="entry name" value="ADH_SHORT"/>
    <property type="match status" value="1"/>
</dbReference>
<evidence type="ECO:0000256" key="1">
    <source>
        <dbReference type="ARBA" id="ARBA00005194"/>
    </source>
</evidence>
<evidence type="ECO:0000256" key="9">
    <source>
        <dbReference type="ARBA" id="ARBA00023098"/>
    </source>
</evidence>
<proteinExistence type="inferred from homology"/>
<evidence type="ECO:0000256" key="11">
    <source>
        <dbReference type="ARBA" id="ARBA00023160"/>
    </source>
</evidence>
<dbReference type="EC" id="1.1.1.330" evidence="12"/>
<feature type="transmembrane region" description="Helical" evidence="14">
    <location>
        <begin position="31"/>
        <end position="51"/>
    </location>
</feature>
<dbReference type="EMBL" id="SPRO01000003">
    <property type="protein sequence ID" value="TIC33893.1"/>
    <property type="molecule type" value="Genomic_DNA"/>
</dbReference>
<keyword evidence="2 12" id="KW-0444">Lipid biosynthesis</keyword>
<dbReference type="Proteomes" id="UP000305647">
    <property type="component" value="Unassembled WGS sequence"/>
</dbReference>
<dbReference type="GO" id="GO:0030497">
    <property type="term" value="P:fatty acid elongation"/>
    <property type="evidence" value="ECO:0007669"/>
    <property type="project" value="UniProtKB-UniRule"/>
</dbReference>
<dbReference type="Pfam" id="PF00106">
    <property type="entry name" value="adh_short"/>
    <property type="match status" value="1"/>
</dbReference>
<comment type="similarity">
    <text evidence="12 13">Belongs to the short-chain dehydrogenases/reductases (SDR) family.</text>
</comment>
<dbReference type="InterPro" id="IPR020904">
    <property type="entry name" value="Sc_DH/Rdtase_CS"/>
</dbReference>
<feature type="active site" description="Proton acceptor" evidence="12">
    <location>
        <position position="225"/>
    </location>
</feature>
<organism evidence="15 17">
    <name type="scientific">Wallemia mellicola</name>
    <dbReference type="NCBI Taxonomy" id="1708541"/>
    <lineage>
        <taxon>Eukaryota</taxon>
        <taxon>Fungi</taxon>
        <taxon>Dikarya</taxon>
        <taxon>Basidiomycota</taxon>
        <taxon>Wallemiomycotina</taxon>
        <taxon>Wallemiomycetes</taxon>
        <taxon>Wallemiales</taxon>
        <taxon>Wallemiaceae</taxon>
        <taxon>Wallemia</taxon>
    </lineage>
</organism>
<dbReference type="GO" id="GO:0045703">
    <property type="term" value="F:ketoreductase activity"/>
    <property type="evidence" value="ECO:0007669"/>
    <property type="project" value="UniProtKB-UniRule"/>
</dbReference>
<dbReference type="GO" id="GO:0141040">
    <property type="term" value="F:very-long-chain 3-oxoacyl-CoA reductase activity"/>
    <property type="evidence" value="ECO:0007669"/>
    <property type="project" value="UniProtKB-EC"/>
</dbReference>
<accession>A0A4V4MVH3</accession>
<feature type="transmembrane region" description="Helical" evidence="14">
    <location>
        <begin position="206"/>
        <end position="225"/>
    </location>
</feature>
<dbReference type="InterPro" id="IPR002347">
    <property type="entry name" value="SDR_fam"/>
</dbReference>
<keyword evidence="10 12" id="KW-0472">Membrane</keyword>